<dbReference type="OrthoDB" id="5654237at2"/>
<dbReference type="InterPro" id="IPR003018">
    <property type="entry name" value="GAF"/>
</dbReference>
<dbReference type="InterPro" id="IPR001633">
    <property type="entry name" value="EAL_dom"/>
</dbReference>
<dbReference type="PROSITE" id="PS50887">
    <property type="entry name" value="GGDEF"/>
    <property type="match status" value="1"/>
</dbReference>
<dbReference type="SMART" id="SM00052">
    <property type="entry name" value="EAL"/>
    <property type="match status" value="1"/>
</dbReference>
<dbReference type="InterPro" id="IPR000160">
    <property type="entry name" value="GGDEF_dom"/>
</dbReference>
<comment type="caution">
    <text evidence="5">The sequence shown here is derived from an EMBL/GenBank/DDBJ whole genome shotgun (WGS) entry which is preliminary data.</text>
</comment>
<dbReference type="InterPro" id="IPR029016">
    <property type="entry name" value="GAF-like_dom_sf"/>
</dbReference>
<protein>
    <submittedName>
        <fullName evidence="5">Regulatory protein (GGDEF and EAL domains)</fullName>
    </submittedName>
</protein>
<dbReference type="InterPro" id="IPR029787">
    <property type="entry name" value="Nucleotide_cyclase"/>
</dbReference>
<evidence type="ECO:0000313" key="5">
    <source>
        <dbReference type="EMBL" id="KTD29709.1"/>
    </source>
</evidence>
<evidence type="ECO:0000259" key="3">
    <source>
        <dbReference type="PROSITE" id="PS50883"/>
    </source>
</evidence>
<name>A0A0W0WBJ6_9GAMM</name>
<dbReference type="RefSeq" id="WP_058451693.1">
    <property type="nucleotide sequence ID" value="NZ_CAAAIB010000020.1"/>
</dbReference>
<dbReference type="InterPro" id="IPR043128">
    <property type="entry name" value="Rev_trsase/Diguanyl_cyclase"/>
</dbReference>
<gene>
    <name evidence="5" type="ORF">Lmac_0884</name>
</gene>
<dbReference type="Gene3D" id="3.20.20.450">
    <property type="entry name" value="EAL domain"/>
    <property type="match status" value="1"/>
</dbReference>
<dbReference type="Pfam" id="PF08447">
    <property type="entry name" value="PAS_3"/>
    <property type="match status" value="1"/>
</dbReference>
<feature type="domain" description="PAC" evidence="2">
    <location>
        <begin position="110"/>
        <end position="162"/>
    </location>
</feature>
<evidence type="ECO:0000259" key="4">
    <source>
        <dbReference type="PROSITE" id="PS50887"/>
    </source>
</evidence>
<dbReference type="InterPro" id="IPR000014">
    <property type="entry name" value="PAS"/>
</dbReference>
<dbReference type="InterPro" id="IPR052155">
    <property type="entry name" value="Biofilm_reg_signaling"/>
</dbReference>
<feature type="domain" description="EAL" evidence="3">
    <location>
        <begin position="502"/>
        <end position="753"/>
    </location>
</feature>
<accession>A0A0W0WBJ6</accession>
<dbReference type="SUPFAM" id="SSF55785">
    <property type="entry name" value="PYP-like sensor domain (PAS domain)"/>
    <property type="match status" value="1"/>
</dbReference>
<dbReference type="Pfam" id="PF00990">
    <property type="entry name" value="GGDEF"/>
    <property type="match status" value="1"/>
</dbReference>
<dbReference type="SMART" id="SM00086">
    <property type="entry name" value="PAC"/>
    <property type="match status" value="1"/>
</dbReference>
<dbReference type="PROSITE" id="PS50883">
    <property type="entry name" value="EAL"/>
    <property type="match status" value="1"/>
</dbReference>
<dbReference type="PANTHER" id="PTHR44757">
    <property type="entry name" value="DIGUANYLATE CYCLASE DGCP"/>
    <property type="match status" value="1"/>
</dbReference>
<dbReference type="SUPFAM" id="SSF141868">
    <property type="entry name" value="EAL domain-like"/>
    <property type="match status" value="1"/>
</dbReference>
<dbReference type="Gene3D" id="3.30.450.20">
    <property type="entry name" value="PAS domain"/>
    <property type="match status" value="1"/>
</dbReference>
<dbReference type="SUPFAM" id="SSF55781">
    <property type="entry name" value="GAF domain-like"/>
    <property type="match status" value="1"/>
</dbReference>
<dbReference type="InterPro" id="IPR013655">
    <property type="entry name" value="PAS_fold_3"/>
</dbReference>
<dbReference type="Pfam" id="PF13185">
    <property type="entry name" value="GAF_2"/>
    <property type="match status" value="1"/>
</dbReference>
<dbReference type="PROSITE" id="PS50112">
    <property type="entry name" value="PAS"/>
    <property type="match status" value="1"/>
</dbReference>
<dbReference type="InterPro" id="IPR035965">
    <property type="entry name" value="PAS-like_dom_sf"/>
</dbReference>
<organism evidence="5 6">
    <name type="scientific">Legionella maceachernii</name>
    <dbReference type="NCBI Taxonomy" id="466"/>
    <lineage>
        <taxon>Bacteria</taxon>
        <taxon>Pseudomonadati</taxon>
        <taxon>Pseudomonadota</taxon>
        <taxon>Gammaproteobacteria</taxon>
        <taxon>Legionellales</taxon>
        <taxon>Legionellaceae</taxon>
        <taxon>Legionella</taxon>
    </lineage>
</organism>
<dbReference type="CDD" id="cd01949">
    <property type="entry name" value="GGDEF"/>
    <property type="match status" value="1"/>
</dbReference>
<dbReference type="EMBL" id="LNYL01000022">
    <property type="protein sequence ID" value="KTD29709.1"/>
    <property type="molecule type" value="Genomic_DNA"/>
</dbReference>
<proteinExistence type="predicted"/>
<dbReference type="Pfam" id="PF00563">
    <property type="entry name" value="EAL"/>
    <property type="match status" value="1"/>
</dbReference>
<dbReference type="CDD" id="cd01948">
    <property type="entry name" value="EAL"/>
    <property type="match status" value="1"/>
</dbReference>
<dbReference type="PATRIC" id="fig|466.6.peg.945"/>
<sequence>MKLTKEATIASQLDKIAAQRDELVAKIKEYEKLLKEQPQYLEKISTPIYQISIDLKKIIYINPAARKLMKFSSKELYQNPDLWFQSIHEKDRSTVFRALQNMAKNRESEILLEYRIKKNDKTYLYVTNRATLIYDSQGNPIYIMGFIHDTSELFTAKKEMLLYDQIMNVAHTEKSIEVAIEAILRISCLSFEWDEGEVWLIEQSTDSLYCIKIWHNLHDEIKEFYEKSYQLKINLNEGFQGEVIRNNLPTLVTDYSKHKQYIRGVSAQKAGLKTVFGLPITHQGKILGVLIYFSKHVKKLTHRQISIAEKISAILADIIQNKCNKDQILYITHHDNLTGLINRLALEEFLKTEINKNNKLIALIMMDFDRFKKINEFMGLDVGDTVIKHMASKFSECLFETCASIANLGGDQFVFVLKDMKRVEEIPPLIERIKSIVKTPLMIKGKNILLTMSVGVGIYPYDGKEVLSLLKNTSIALNHAKSRGGNCVQYFSEILQKTATKTIEVEDNLRRGLVENDFRLYYQPRVDLKSGQIIGVEALLRWQSPKEGLLLPNAFIPVAEQSDLIVYIGKWVLLEVCRHFPFEHLNIPVSINFSARQFQIQYDIVKVITLILEKLSLQPNLLEIEVTESQLMSDPVRSSKVLGSLRKLGLSIAIDDFGTGYSSFQYLKQFKPNRIKIDKSFIDGLPADCENAGIVKAIIALCRSLEIKVTAEGVENADQLRFLMDEGCDEMQGFYFSKPLPIYDLIYLIDSKKKLTLQ</sequence>
<dbReference type="SMART" id="SM00091">
    <property type="entry name" value="PAS"/>
    <property type="match status" value="1"/>
</dbReference>
<dbReference type="PANTHER" id="PTHR44757:SF2">
    <property type="entry name" value="BIOFILM ARCHITECTURE MAINTENANCE PROTEIN MBAA"/>
    <property type="match status" value="1"/>
</dbReference>
<dbReference type="NCBIfam" id="TIGR00254">
    <property type="entry name" value="GGDEF"/>
    <property type="match status" value="1"/>
</dbReference>
<dbReference type="AlphaFoldDB" id="A0A0W0WBJ6"/>
<dbReference type="Proteomes" id="UP000054908">
    <property type="component" value="Unassembled WGS sequence"/>
</dbReference>
<dbReference type="NCBIfam" id="TIGR00229">
    <property type="entry name" value="sensory_box"/>
    <property type="match status" value="1"/>
</dbReference>
<evidence type="ECO:0000259" key="1">
    <source>
        <dbReference type="PROSITE" id="PS50112"/>
    </source>
</evidence>
<dbReference type="SUPFAM" id="SSF55073">
    <property type="entry name" value="Nucleotide cyclase"/>
    <property type="match status" value="1"/>
</dbReference>
<dbReference type="Gene3D" id="3.30.70.270">
    <property type="match status" value="1"/>
</dbReference>
<dbReference type="CDD" id="cd00130">
    <property type="entry name" value="PAS"/>
    <property type="match status" value="1"/>
</dbReference>
<dbReference type="PROSITE" id="PS50113">
    <property type="entry name" value="PAC"/>
    <property type="match status" value="1"/>
</dbReference>
<reference evidence="5 6" key="1">
    <citation type="submission" date="2015-11" db="EMBL/GenBank/DDBJ databases">
        <title>Genomic analysis of 38 Legionella species identifies large and diverse effector repertoires.</title>
        <authorList>
            <person name="Burstein D."/>
            <person name="Amaro F."/>
            <person name="Zusman T."/>
            <person name="Lifshitz Z."/>
            <person name="Cohen O."/>
            <person name="Gilbert J.A."/>
            <person name="Pupko T."/>
            <person name="Shuman H.A."/>
            <person name="Segal G."/>
        </authorList>
    </citation>
    <scope>NUCLEOTIDE SEQUENCE [LARGE SCALE GENOMIC DNA]</scope>
    <source>
        <strain evidence="5 6">PX-1-G2-E2</strain>
    </source>
</reference>
<keyword evidence="6" id="KW-1185">Reference proteome</keyword>
<dbReference type="SMART" id="SM00267">
    <property type="entry name" value="GGDEF"/>
    <property type="match status" value="1"/>
</dbReference>
<dbReference type="Gene3D" id="3.30.450.40">
    <property type="match status" value="1"/>
</dbReference>
<evidence type="ECO:0000313" key="6">
    <source>
        <dbReference type="Proteomes" id="UP000054908"/>
    </source>
</evidence>
<dbReference type="InterPro" id="IPR001610">
    <property type="entry name" value="PAC"/>
</dbReference>
<evidence type="ECO:0000259" key="2">
    <source>
        <dbReference type="PROSITE" id="PS50113"/>
    </source>
</evidence>
<feature type="domain" description="PAS" evidence="1">
    <location>
        <begin position="39"/>
        <end position="106"/>
    </location>
</feature>
<dbReference type="STRING" id="466.Lmac_0884"/>
<feature type="domain" description="GGDEF" evidence="4">
    <location>
        <begin position="359"/>
        <end position="493"/>
    </location>
</feature>
<dbReference type="InterPro" id="IPR035919">
    <property type="entry name" value="EAL_sf"/>
</dbReference>
<dbReference type="InterPro" id="IPR000700">
    <property type="entry name" value="PAS-assoc_C"/>
</dbReference>